<feature type="region of interest" description="Disordered" evidence="7">
    <location>
        <begin position="2514"/>
        <end position="2541"/>
    </location>
</feature>
<feature type="transmembrane region" description="Helical" evidence="8">
    <location>
        <begin position="3703"/>
        <end position="3722"/>
    </location>
</feature>
<proteinExistence type="predicted"/>
<keyword evidence="6" id="KW-0175">Coiled coil</keyword>
<evidence type="ECO:0000256" key="5">
    <source>
        <dbReference type="ARBA" id="ARBA00023088"/>
    </source>
</evidence>
<name>A0A0D1M266_9LACO</name>
<evidence type="ECO:0000259" key="9">
    <source>
        <dbReference type="PROSITE" id="PS50847"/>
    </source>
</evidence>
<feature type="coiled-coil region" evidence="6">
    <location>
        <begin position="2437"/>
        <end position="2464"/>
    </location>
</feature>
<feature type="coiled-coil region" evidence="6">
    <location>
        <begin position="2564"/>
        <end position="2598"/>
    </location>
</feature>
<comment type="caution">
    <text evidence="10">The sequence shown here is derived from an EMBL/GenBank/DDBJ whole genome shotgun (WGS) entry which is preliminary data.</text>
</comment>
<evidence type="ECO:0000256" key="3">
    <source>
        <dbReference type="ARBA" id="ARBA00022729"/>
    </source>
</evidence>
<dbReference type="PATRIC" id="fig|137591.24.peg.1800"/>
<dbReference type="InterPro" id="IPR009459">
    <property type="entry name" value="MucBP_dom"/>
</dbReference>
<feature type="domain" description="Gram-positive cocci surface proteins LPxTG" evidence="9">
    <location>
        <begin position="3694"/>
        <end position="3732"/>
    </location>
</feature>
<dbReference type="Pfam" id="PF06458">
    <property type="entry name" value="MucBP"/>
    <property type="match status" value="1"/>
</dbReference>
<keyword evidence="8" id="KW-0812">Transmembrane</keyword>
<keyword evidence="4" id="KW-0677">Repeat</keyword>
<feature type="coiled-coil region" evidence="6">
    <location>
        <begin position="3040"/>
        <end position="3117"/>
    </location>
</feature>
<evidence type="ECO:0000256" key="6">
    <source>
        <dbReference type="SAM" id="Coils"/>
    </source>
</evidence>
<dbReference type="InterPro" id="IPR016024">
    <property type="entry name" value="ARM-type_fold"/>
</dbReference>
<evidence type="ECO:0000256" key="4">
    <source>
        <dbReference type="ARBA" id="ARBA00022737"/>
    </source>
</evidence>
<dbReference type="InterPro" id="IPR041558">
    <property type="entry name" value="MucBP_2"/>
</dbReference>
<keyword evidence="2" id="KW-0964">Secreted</keyword>
<keyword evidence="5" id="KW-0572">Peptidoglycan-anchor</keyword>
<feature type="region of interest" description="Disordered" evidence="7">
    <location>
        <begin position="2018"/>
        <end position="2054"/>
    </location>
</feature>
<protein>
    <recommendedName>
        <fullName evidence="9">Gram-positive cocci surface proteins LPxTG domain-containing protein</fullName>
    </recommendedName>
</protein>
<dbReference type="Gene3D" id="3.10.20.320">
    <property type="entry name" value="Putative peptidoglycan bound protein (lpxtg motif)"/>
    <property type="match status" value="1"/>
</dbReference>
<feature type="compositionally biased region" description="Low complexity" evidence="7">
    <location>
        <begin position="3638"/>
        <end position="3656"/>
    </location>
</feature>
<dbReference type="PROSITE" id="PS50847">
    <property type="entry name" value="GRAM_POS_ANCHORING"/>
    <property type="match status" value="1"/>
</dbReference>
<organism evidence="10 11">
    <name type="scientific">Weissella cibaria</name>
    <dbReference type="NCBI Taxonomy" id="137591"/>
    <lineage>
        <taxon>Bacteria</taxon>
        <taxon>Bacillati</taxon>
        <taxon>Bacillota</taxon>
        <taxon>Bacilli</taxon>
        <taxon>Lactobacillales</taxon>
        <taxon>Lactobacillaceae</taxon>
        <taxon>Weissella</taxon>
    </lineage>
</organism>
<accession>A0A0D1M266</accession>
<feature type="compositionally biased region" description="Polar residues" evidence="7">
    <location>
        <begin position="2523"/>
        <end position="2540"/>
    </location>
</feature>
<feature type="coiled-coil region" evidence="6">
    <location>
        <begin position="2127"/>
        <end position="2154"/>
    </location>
</feature>
<sequence length="3732" mass="385133">MMRRIIQESAQVFTVSYVAQYQAAALRYDASGPISAGSTKATASGTTGGTIAFAGVTDSNLASAGYTYTVKYMGTDAPDSTAYTTLSSAVAAHPRYDATDNSGSSDASSQVFQITYKTNQYASLFTDSTDTSSNSVLSYSAINETTNGPASSAISFSTTDSQLARSGYSYVVQVLNSAGSVINSYTTLTSAVAAQKYDNTSNAANATTDAQVQRFKVVYAPQTANITYYYYDENGKTIATAVTKTGYVGAKIPANPLTILGYTLIGPSSDSDDDGLFDADRNSVIKYQYRAQYQAANVVVDSASPVAANSAVTSASGVTSGSLSFSTTDSQLAKSGYTYVVYGPTGSTSYATLSAAVQANSLYDATENGSASSDASAQTFRVSYKADMQSAYIRVQQNSPISSGVMVDSIVGSTSGKLAFSATDATLAVSGYTYTVGYGYDAANTVWYSNLAAALAANGTYDATNNNGGTTDTNAQRFVVLYAPMSQAAAVVVDASSPISAGSTAMSANGMTGSAISFAPSASNTTLDSQLAKSGYTYTVRYGSDSATFTTLSSALAAHSFYNANNTTSGVADDTPDKFTVSYKADYQSAVVNVTGTSPIRANSKFASNTGGTSDSISFSITDANLYARDYMYTVTGPDGQVYSNLASALSANPIYDNTNNLGSLSDSAVQSFMVSYRANYQSAYLQMDDNAPRSAGAIVGSAAGVTAGNISFNVTDSQLAVPGYQYNIYTAMGSSYATLSSALVAEGRFDSTQNVGSSDQSAQAYFVVYTADQQSAYIQVNAKSPISAGSMVDSQIGQTSGALTFVDTDDSDLYVRGYHYTVTGPDGKAYSDLSSAIAANSIYDATDNTGANDASAQAFTVNYVADRQQASLAVTSDSPISMGSVVTTASGGTAETIPFSYNDSQIAVSGYSYRVMGPDGEWYSTLAAAQSNNTTFDDTSNATDSDAEAQMFTISYSALSQAARVVGADNSPIRAGLTMGSAAGVTSQAISFASTTDATLTQSGYSYVVYMGSNSTTSYSTLSAAMAANSLYNDTNTASGISDADPQIFTVSYVANYQSANLVVGGNTQISSGVTVDSAAGVTSGHVSFGTNDSALRVAGYRYTVKTPDGKTYATLSSALAGTTGLYDNTNNATNSDAAPQTYTVEYAAITQTAEVVVAETKDEYSGQVLETVTGDTGAALGIKLTDETLQSMEMTQGYTYYVTVKHADDSFVTDDAGNVIRYATLDEAIAANNSFDAVDENAEHSGIKQFVINPVPSYQESTLTVTSDSPISAAAAVETTSGVTNSAISYSTTDSTLSVPGYTYQVSVVRPDGTTQSYATLSSALAAQSLYDNTSNGDTQSDKSAQAFQVSYKADYQSANIAFMTDSGAAPMSAIAVAGATGDVYGSGSGSTFSAASGYYFTADVQPSGASVAADGKTIHFTFTFDNTDNPGATDSAAQSFTLKMAPASQSGNISFSYADAIGSPTVPADVPLAGVTGDSKTGTITAPEGYYIVSIAGDPYNVVYTDETHQEATYSVILDDTDNGNSATDRDSQDMVVTFAPNNQTANVIQAMPDGTTSVVDTQNAKTNQSYAYEYTTPAGYYVASGSAAAASGMTTEISNDGKTVNVTGTYDNSKNTDASGTDEQTQDTTITLSKSEQVAMFKIDVPTWPTTVTAKLTPVQGYTADNITVPQGYSDSELTKAGYSYTVTGPDGEVYDTMAEALAANPIFDSTNNGSAQDTEAQYFTVTYVAADQSATIKQQYADGSPNTPAFPQSDEMLNGKSEQVVKGTFNAPTGYEISNITDAPGVVWTIASDKKSATYTLTYDTVADTDGPTQNTVVTYTPLAQKVVVEFVDEVGRTLTTDTQVTSHTLTGVTNETVNYDDASLQADQKIAGYQLVVENQADAANFDNDTATDQKVRYVYRDVQAPTITTTKDELVSSKSGMPATEADFLAAVGFDTTDNQQYGTSVTTTDYETIAAQVAEDGVSRDVTITVKDATGNTTTKTVTLTAVETAPVSQETAVKDAQQQLDDLAKDPTASDADVAQAKQALQDAVDQAKQDRDAAKTTANDALTSDDTTAVATDPAVADAMQDLRDAIAAGDADTGTSQAITDATNALENAVARAEAKAVDTAPVAQEPDVQAKQALQDAVDTAKQDRDAANQAADTITDQVAASQDDAVKDAVAKLADAVKNAANNEGTTQAITDAQQAVVDAVKDAANTALNQDNTPVQNETSVIDAKQQLTDVLNNPDSTPEQIVDATNAYDKAVADAKADRDAANQAAQDEITAASQSNQANDQSVIDAAKKLQDLIDAAKTGDPNALTDDIAQATQALKDAVDAAGGAQDAARADAAKALNETTPVTYEPGVQDKIYALNNVLNDPTATADQINDATQALRTATETAVDQRTAVDQDAATAITNAQGSNQSDEPSVQAAEQALQDLVDQAKTDSPDALTQDIRDAIKNLQDAIAEAADNQGDARQAAQDALNATAPVSHEQATADAIQNLQDVLNNPAATTADIQEATEKLTAATATDQVDRDAANTQANDAVSAAETSDQATEPGVLEAIQHLKDVQAKAAADSSDALTEDIKQAINDLAAAQEAAKQNQQAARDAAAQAIVDSQPVSNEATVTKARDALNQLLQDPSSSTADIEKATDALIAANTAEQTKRDTINQQADAYETKVANSNQREEPAVQAALDALQELQELQDEAATDSPDALTADIANALDALRTAVTQAAKGQAEARDNAADALADLAPVSNEPAVQAAKDALDALLADSTSTADDIKQATQDLLNATSDAKADRTTANTNAQNAMTDAQNSKQADEPAVQDALKHLQDVMDAAANDDANALTADIIDAQKALEQAVADAKDAQEQARKDAAIAIASTSPVSNEPGTAQALNNLEAVLNDPNATQAEITAATKALRDQTATDKQARDTANTNGDAAIKLAQASDQSDEPSVVAAIKNLQDIMTAAATDTNTALTKDITSAIAALQTAEETAQANQEQARTDAQTALDQTAPVSNEAAVADAISNLQKLLDDPKSTAKEITDATTALTTAVADANEKRDAANATADQAIADVPSELASEPTVAAAEQALKELQDAAAADQSDALTADIEAATKALQDAVQTADQARDTARDAATDLLTQTAPLSNEAKVASAKDALQKLLDDPTSTTAAIENATATLRDALQADGADRNTANTAGTSLVDLVKGAPAYTDKAVQDAVQKLQDVMAAAAKDSATDLTADIEAATKALQDTFTAANSDIEAARDAANALLGKTAPISHEPAVATAIADLEKILQDASSSAETIEAATKALQDAMTPAQTARDTANTAGQKLLDATKNTTAAKDKGVQDAMSRLQAVMAAAAKDSATNLTADIEAAMKALQDAVNTADGGRQAAVDAANDLLTKTAPVSNEADVAKAIKQLQAVVNDPTASETDIETATAALQTALDAANKARTTANTAGTQAIKTAQASDQSADPAVQAAIKHLQDVMAAAATDSANDLTADIEAAMKALQAAVQQSASERAAAAATANDLLGKTAPVSHEPAVADAISKLQAVLDDPKSTAKDIQAATAALQSALDAANAARTNANKAGHDAVTAAQNTAVAGDPAVQAALAHLQAIMDAAGKDSANDLTADILAAVKALEAAIATAEGKPVPTETPATPATVTTPVTSDGETATVAPQSGGVLPYVAPSNTTVPTNAPVQRSGLLPYTGYTDDWRLTALGIFLFSASLLFVAAKRRKREEEDK</sequence>
<dbReference type="Gene3D" id="3.10.20.470">
    <property type="match status" value="1"/>
</dbReference>
<feature type="coiled-coil region" evidence="6">
    <location>
        <begin position="2651"/>
        <end position="2696"/>
    </location>
</feature>
<dbReference type="RefSeq" id="WP_152619249.1">
    <property type="nucleotide sequence ID" value="NZ_JWHT01000044.1"/>
</dbReference>
<evidence type="ECO:0000256" key="7">
    <source>
        <dbReference type="SAM" id="MobiDB-lite"/>
    </source>
</evidence>
<keyword evidence="1" id="KW-0134">Cell wall</keyword>
<dbReference type="InterPro" id="IPR019931">
    <property type="entry name" value="LPXTG_anchor"/>
</dbReference>
<evidence type="ECO:0000256" key="1">
    <source>
        <dbReference type="ARBA" id="ARBA00022512"/>
    </source>
</evidence>
<feature type="coiled-coil region" evidence="6">
    <location>
        <begin position="2829"/>
        <end position="2860"/>
    </location>
</feature>
<evidence type="ECO:0000313" key="11">
    <source>
        <dbReference type="Proteomes" id="UP000032289"/>
    </source>
</evidence>
<keyword evidence="3" id="KW-0732">Signal</keyword>
<feature type="compositionally biased region" description="Basic and acidic residues" evidence="7">
    <location>
        <begin position="2039"/>
        <end position="2048"/>
    </location>
</feature>
<keyword evidence="8" id="KW-0472">Membrane</keyword>
<dbReference type="Pfam" id="PF17965">
    <property type="entry name" value="MucBP_2"/>
    <property type="match status" value="1"/>
</dbReference>
<evidence type="ECO:0000256" key="2">
    <source>
        <dbReference type="ARBA" id="ARBA00022525"/>
    </source>
</evidence>
<evidence type="ECO:0000313" key="10">
    <source>
        <dbReference type="EMBL" id="KIU22136.1"/>
    </source>
</evidence>
<dbReference type="Proteomes" id="UP000032289">
    <property type="component" value="Unassembled WGS sequence"/>
</dbReference>
<gene>
    <name evidence="10" type="ORF">ab3b_01857</name>
</gene>
<reference evidence="10 11" key="1">
    <citation type="journal article" date="2015" name="Microbiology (Mosc.)">
        <title>Genomics of the Weissella cibaria species with an examination of its metabolic traits.</title>
        <authorList>
            <person name="Lynch K.M."/>
            <person name="Lucid A."/>
            <person name="Arendt E.K."/>
            <person name="Sleator R.D."/>
            <person name="Lucey B."/>
            <person name="Coffey A."/>
        </authorList>
    </citation>
    <scope>NUCLEOTIDE SEQUENCE [LARGE SCALE GENOMIC DNA]</scope>
    <source>
        <strain evidence="10 11">AB3b</strain>
    </source>
</reference>
<keyword evidence="8" id="KW-1133">Transmembrane helix</keyword>
<dbReference type="SUPFAM" id="SSF48371">
    <property type="entry name" value="ARM repeat"/>
    <property type="match status" value="1"/>
</dbReference>
<evidence type="ECO:0000256" key="8">
    <source>
        <dbReference type="SAM" id="Phobius"/>
    </source>
</evidence>
<dbReference type="EMBL" id="JWHT01000044">
    <property type="protein sequence ID" value="KIU22136.1"/>
    <property type="molecule type" value="Genomic_DNA"/>
</dbReference>
<feature type="region of interest" description="Disordered" evidence="7">
    <location>
        <begin position="3638"/>
        <end position="3660"/>
    </location>
</feature>